<dbReference type="EMBL" id="JAATVY010000005">
    <property type="protein sequence ID" value="NJC70236.1"/>
    <property type="molecule type" value="Genomic_DNA"/>
</dbReference>
<comment type="caution">
    <text evidence="2">The sequence shown here is derived from an EMBL/GenBank/DDBJ whole genome shotgun (WGS) entry which is preliminary data.</text>
</comment>
<feature type="chain" id="PRO_5047229513" description="Lipoprotein" evidence="1">
    <location>
        <begin position="21"/>
        <end position="249"/>
    </location>
</feature>
<organism evidence="2 3">
    <name type="scientific">Planosporangium thailandense</name>
    <dbReference type="NCBI Taxonomy" id="765197"/>
    <lineage>
        <taxon>Bacteria</taxon>
        <taxon>Bacillati</taxon>
        <taxon>Actinomycetota</taxon>
        <taxon>Actinomycetes</taxon>
        <taxon>Micromonosporales</taxon>
        <taxon>Micromonosporaceae</taxon>
        <taxon>Planosporangium</taxon>
    </lineage>
</organism>
<proteinExistence type="predicted"/>
<evidence type="ECO:0000313" key="3">
    <source>
        <dbReference type="Proteomes" id="UP000722989"/>
    </source>
</evidence>
<keyword evidence="1" id="KW-0732">Signal</keyword>
<evidence type="ECO:0000313" key="2">
    <source>
        <dbReference type="EMBL" id="NJC70236.1"/>
    </source>
</evidence>
<dbReference type="Proteomes" id="UP000722989">
    <property type="component" value="Unassembled WGS sequence"/>
</dbReference>
<evidence type="ECO:0000256" key="1">
    <source>
        <dbReference type="SAM" id="SignalP"/>
    </source>
</evidence>
<name>A0ABX0XW17_9ACTN</name>
<reference evidence="2 3" key="1">
    <citation type="submission" date="2020-03" db="EMBL/GenBank/DDBJ databases">
        <title>WGS of the type strain of Planosporangium spp.</title>
        <authorList>
            <person name="Thawai C."/>
        </authorList>
    </citation>
    <scope>NUCLEOTIDE SEQUENCE [LARGE SCALE GENOMIC DNA]</scope>
    <source>
        <strain evidence="2 3">TBRC 5610</strain>
    </source>
</reference>
<sequence>MQRARRLALLAVLPVVGTFALTGCRSQPGTAVYIGSTSYSQKYVDDLADQLRKMPSFSTGDSRQTIAQWLILRDLSKRLVADNRWQQPAVDEKTATATIENGLQQAGGQVNTESVRPLIKLYAQLEAYQGAVQEHITPQHATAADYADLYQRAKAAGQVPPNVDEATYTKTVGQQNEQTIQAVLGARKLYADAVKAAPVSLNPKYGPAELALLSNQGAPLIVLPLKAGAGQQPVVPAPAQPQTQAQANG</sequence>
<evidence type="ECO:0008006" key="4">
    <source>
        <dbReference type="Google" id="ProtNLM"/>
    </source>
</evidence>
<dbReference type="RefSeq" id="WP_167925121.1">
    <property type="nucleotide sequence ID" value="NZ_JAATVY010000005.1"/>
</dbReference>
<feature type="signal peptide" evidence="1">
    <location>
        <begin position="1"/>
        <end position="20"/>
    </location>
</feature>
<dbReference type="PROSITE" id="PS51257">
    <property type="entry name" value="PROKAR_LIPOPROTEIN"/>
    <property type="match status" value="1"/>
</dbReference>
<gene>
    <name evidence="2" type="ORF">HC031_11015</name>
</gene>
<keyword evidence="3" id="KW-1185">Reference proteome</keyword>
<accession>A0ABX0XW17</accession>
<protein>
    <recommendedName>
        <fullName evidence="4">Lipoprotein</fullName>
    </recommendedName>
</protein>